<keyword evidence="3" id="KW-0964">Secreted</keyword>
<evidence type="ECO:0000256" key="4">
    <source>
        <dbReference type="ARBA" id="ARBA00022729"/>
    </source>
</evidence>
<dbReference type="OrthoDB" id="2566057at2"/>
<evidence type="ECO:0000313" key="9">
    <source>
        <dbReference type="EMBL" id="TYS17861.1"/>
    </source>
</evidence>
<feature type="transmembrane region" description="Helical" evidence="6">
    <location>
        <begin position="177"/>
        <end position="196"/>
    </location>
</feature>
<evidence type="ECO:0000256" key="6">
    <source>
        <dbReference type="SAM" id="Phobius"/>
    </source>
</evidence>
<evidence type="ECO:0000256" key="2">
    <source>
        <dbReference type="ARBA" id="ARBA00022512"/>
    </source>
</evidence>
<evidence type="ECO:0000256" key="5">
    <source>
        <dbReference type="ARBA" id="ARBA00023088"/>
    </source>
</evidence>
<evidence type="ECO:0000256" key="1">
    <source>
        <dbReference type="ARBA" id="ARBA00004168"/>
    </source>
</evidence>
<feature type="signal peptide" evidence="7">
    <location>
        <begin position="1"/>
        <end position="28"/>
    </location>
</feature>
<reference evidence="9 10" key="1">
    <citation type="submission" date="2019-08" db="EMBL/GenBank/DDBJ databases">
        <title>Bacillus genomes from the desert of Cuatro Cienegas, Coahuila.</title>
        <authorList>
            <person name="Olmedo-Alvarez G."/>
        </authorList>
    </citation>
    <scope>NUCLEOTIDE SEQUENCE [LARGE SCALE GENOMIC DNA]</scope>
    <source>
        <strain evidence="9 10">CH34_1T</strain>
    </source>
</reference>
<keyword evidence="6" id="KW-0812">Transmembrane</keyword>
<comment type="subcellular location">
    <subcellularLocation>
        <location evidence="1">Secreted</location>
        <location evidence="1">Cell wall</location>
        <topology evidence="1">Peptidoglycan-anchor</topology>
    </subcellularLocation>
</comment>
<protein>
    <submittedName>
        <fullName evidence="9">LPXTG cell wall anchor domain-containing protein</fullName>
    </submittedName>
</protein>
<keyword evidence="4 7" id="KW-0732">Signal</keyword>
<evidence type="ECO:0000259" key="8">
    <source>
        <dbReference type="Pfam" id="PF00746"/>
    </source>
</evidence>
<keyword evidence="6" id="KW-1133">Transmembrane helix</keyword>
<gene>
    <name evidence="9" type="ORF">FZC78_08430</name>
</gene>
<feature type="chain" id="PRO_5023086360" evidence="7">
    <location>
        <begin position="29"/>
        <end position="208"/>
    </location>
</feature>
<dbReference type="InterPro" id="IPR019931">
    <property type="entry name" value="LPXTG_anchor"/>
</dbReference>
<keyword evidence="2" id="KW-0134">Cell wall</keyword>
<evidence type="ECO:0000256" key="7">
    <source>
        <dbReference type="SAM" id="SignalP"/>
    </source>
</evidence>
<comment type="caution">
    <text evidence="9">The sequence shown here is derived from an EMBL/GenBank/DDBJ whole genome shotgun (WGS) entry which is preliminary data.</text>
</comment>
<organism evidence="9 10">
    <name type="scientific">Rossellomorea vietnamensis</name>
    <dbReference type="NCBI Taxonomy" id="218284"/>
    <lineage>
        <taxon>Bacteria</taxon>
        <taxon>Bacillati</taxon>
        <taxon>Bacillota</taxon>
        <taxon>Bacilli</taxon>
        <taxon>Bacillales</taxon>
        <taxon>Bacillaceae</taxon>
        <taxon>Rossellomorea</taxon>
    </lineage>
</organism>
<accession>A0A5D4NVY8</accession>
<dbReference type="Proteomes" id="UP000322267">
    <property type="component" value="Unassembled WGS sequence"/>
</dbReference>
<sequence length="208" mass="23039">MMNKTRRFLGILSLLICMFFSAINLATAAPDDSIPEVDIATTPTKVLFDVDNMKPGDWADRTIKISNNGKQGFTYTMSSHLKSGSKKLYNELIMKVSDSKGELYSGKISDFSGLDSRELAKSATEDLIFTVEFPTHLGNEFQGLTTEVEFKFYVAGTLGGLLPVDGPKLPETGTNTFAFLVLGTILSLTSLVMFGIQRYRRKRLEPTR</sequence>
<keyword evidence="6" id="KW-0472">Membrane</keyword>
<dbReference type="Pfam" id="PF00746">
    <property type="entry name" value="Gram_pos_anchor"/>
    <property type="match status" value="1"/>
</dbReference>
<evidence type="ECO:0000313" key="10">
    <source>
        <dbReference type="Proteomes" id="UP000322267"/>
    </source>
</evidence>
<keyword evidence="5" id="KW-0572">Peptidoglycan-anchor</keyword>
<evidence type="ECO:0000256" key="3">
    <source>
        <dbReference type="ARBA" id="ARBA00022525"/>
    </source>
</evidence>
<name>A0A5D4NVY8_9BACI</name>
<dbReference type="EMBL" id="VTEI01000003">
    <property type="protein sequence ID" value="TYS17861.1"/>
    <property type="molecule type" value="Genomic_DNA"/>
</dbReference>
<dbReference type="AlphaFoldDB" id="A0A5D4NVY8"/>
<proteinExistence type="predicted"/>
<dbReference type="NCBIfam" id="TIGR01167">
    <property type="entry name" value="LPXTG_anchor"/>
    <property type="match status" value="1"/>
</dbReference>
<feature type="domain" description="Gram-positive cocci surface proteins LPxTG" evidence="8">
    <location>
        <begin position="167"/>
        <end position="202"/>
    </location>
</feature>